<evidence type="ECO:0000313" key="5">
    <source>
        <dbReference type="Proteomes" id="UP000186817"/>
    </source>
</evidence>
<dbReference type="SUPFAM" id="SSF48403">
    <property type="entry name" value="Ankyrin repeat"/>
    <property type="match status" value="1"/>
</dbReference>
<dbReference type="OrthoDB" id="414313at2759"/>
<gene>
    <name evidence="4" type="primary">Invs</name>
    <name evidence="4" type="ORF">AK812_SmicGene9236</name>
</gene>
<dbReference type="Gene3D" id="1.25.40.10">
    <property type="entry name" value="Tetratricopeptide repeat domain"/>
    <property type="match status" value="1"/>
</dbReference>
<dbReference type="PROSITE" id="PS50088">
    <property type="entry name" value="ANK_REPEAT"/>
    <property type="match status" value="1"/>
</dbReference>
<keyword evidence="2" id="KW-0040">ANK repeat</keyword>
<feature type="repeat" description="ANK" evidence="2">
    <location>
        <begin position="954"/>
        <end position="982"/>
    </location>
</feature>
<sequence>MARPRPDTISFNTLMSASGSANNWAAAAAAVTALTASGGQATTVSLNSLLGACESAAAWASAVAALSTASSDGLRCDAISLNSVASAAADEEQGDWRRARSMLKDYQDLGLQRSIVSFGSAIGPWATAIALLIAAAAAHVRRSAIAQRAALAAAAAEGQWRATLELLPGARDVRGFSSAVDAAAKAMLWKLSFGLLASMAVAQVQSSVIAYHACIGSCEKAGQWAAVLQLEFWAQAMTEAFRQQCLLLAWANIESAACEDGAASSLCWERNEITHAMEAGTSLEQVLSKAEDFPRLSQKFLELQGSNPTSLDVDLVDALVFIRLLALLREHFYKMQDGAGAFEPVGFDIRVAVRRLADETGVHLGRAKSINRLRNAFKHQTAKRYGLGGKQANQIAKTMTDLSPDTLEDFSMLASELAGIPVSLDELLEDYATESGQAFDVASDPDLNLGQFLHTLHVRFFKMRGAPRSQRLEEVQQNVYRILPLCNGSLLALHQLLGPSLSYLPDIGAIVTESLGRLECKVDPAKSRGTTEKGSHVHKALGGVSRMSPYLFYCLKAAIFAAGLPLNRITINAAVAAREKGALPGELPGSRLCCFARSSRAGRKRGQWVWGQHLLVRPFPGARIMVALDNSGDELPMVKSSREAQELLAEGMVVEFDDTKWNAMLLRLVLHNMFVSHQWAGVGHPDPHMEQFKVLQQALKNVLSGKTAIHANINIELYVGQRQAMTAEDFMSKPLYIWYDYFSCPQEDSSGGVGPLTRYSADDLGRAEDGADSRWTRGLANTCALDMADMAELRTCILRPAELSVHDDVCDTIEIQSVQQQALAANFDWVKEPVGEGYFTVEKDRLRIAPVLEGEGPWQQQAMLRNKISSYLDKKDYHNYRLMLNLQNRFFTGLPMKPAYDFIPGFQSEAKDPAEYLVAQPSKLDRKAAMLEADQLLQFMHQNCFTGLLDRNENGWTPLCYAALSGDPLLVYSLLQEKADPNDAIAEPETLCQFAAQTSALHMCAFLKRNESLRNHADGYGATALHWAAVADNAEGLIVLVVASDMGLRIRGIQILCDAGLGCHVPNMLGYSPFAMACAGGGVEAIQELIAYASREELAEGLHAALLHGGASAKLVSLLVAAGVAAVLRRTGDLRSMIKNRIPRCKKAKGQMRKLEARLVELGGELSEEVSSEDALLGATSSEESGETSSDDTPVKSKEDKEKPVVPAEGSPKEHSEARW</sequence>
<dbReference type="AlphaFoldDB" id="A0A1Q9EIW5"/>
<dbReference type="Gene3D" id="1.25.40.20">
    <property type="entry name" value="Ankyrin repeat-containing domain"/>
    <property type="match status" value="1"/>
</dbReference>
<feature type="compositionally biased region" description="Basic and acidic residues" evidence="3">
    <location>
        <begin position="1211"/>
        <end position="1220"/>
    </location>
</feature>
<evidence type="ECO:0000256" key="2">
    <source>
        <dbReference type="PROSITE-ProRule" id="PRU00023"/>
    </source>
</evidence>
<reference evidence="4 5" key="1">
    <citation type="submission" date="2016-02" db="EMBL/GenBank/DDBJ databases">
        <title>Genome analysis of coral dinoflagellate symbionts highlights evolutionary adaptations to a symbiotic lifestyle.</title>
        <authorList>
            <person name="Aranda M."/>
            <person name="Li Y."/>
            <person name="Liew Y.J."/>
            <person name="Baumgarten S."/>
            <person name="Simakov O."/>
            <person name="Wilson M."/>
            <person name="Piel J."/>
            <person name="Ashoor H."/>
            <person name="Bougouffa S."/>
            <person name="Bajic V.B."/>
            <person name="Ryu T."/>
            <person name="Ravasi T."/>
            <person name="Bayer T."/>
            <person name="Micklem G."/>
            <person name="Kim H."/>
            <person name="Bhak J."/>
            <person name="Lajeunesse T.C."/>
            <person name="Voolstra C.R."/>
        </authorList>
    </citation>
    <scope>NUCLEOTIDE SEQUENCE [LARGE SCALE GENOMIC DNA]</scope>
    <source>
        <strain evidence="4 5">CCMP2467</strain>
    </source>
</reference>
<keyword evidence="1" id="KW-0677">Repeat</keyword>
<name>A0A1Q9EIW5_SYMMI</name>
<accession>A0A1Q9EIW5</accession>
<organism evidence="4 5">
    <name type="scientific">Symbiodinium microadriaticum</name>
    <name type="common">Dinoflagellate</name>
    <name type="synonym">Zooxanthella microadriatica</name>
    <dbReference type="NCBI Taxonomy" id="2951"/>
    <lineage>
        <taxon>Eukaryota</taxon>
        <taxon>Sar</taxon>
        <taxon>Alveolata</taxon>
        <taxon>Dinophyceae</taxon>
        <taxon>Suessiales</taxon>
        <taxon>Symbiodiniaceae</taxon>
        <taxon>Symbiodinium</taxon>
    </lineage>
</organism>
<dbReference type="Pfam" id="PF12796">
    <property type="entry name" value="Ank_2"/>
    <property type="match status" value="1"/>
</dbReference>
<dbReference type="InterPro" id="IPR011990">
    <property type="entry name" value="TPR-like_helical_dom_sf"/>
</dbReference>
<keyword evidence="5" id="KW-1185">Reference proteome</keyword>
<protein>
    <submittedName>
        <fullName evidence="4">Inversin</fullName>
    </submittedName>
</protein>
<dbReference type="PANTHER" id="PTHR47936:SF1">
    <property type="entry name" value="PENTATRICOPEPTIDE REPEAT-CONTAINING PROTEIN GUN1, CHLOROPLASTIC"/>
    <property type="match status" value="1"/>
</dbReference>
<dbReference type="InterPro" id="IPR036770">
    <property type="entry name" value="Ankyrin_rpt-contain_sf"/>
</dbReference>
<dbReference type="EMBL" id="LSRX01000140">
    <property type="protein sequence ID" value="OLQ07394.1"/>
    <property type="molecule type" value="Genomic_DNA"/>
</dbReference>
<proteinExistence type="predicted"/>
<dbReference type="PROSITE" id="PS50297">
    <property type="entry name" value="ANK_REP_REGION"/>
    <property type="match status" value="1"/>
</dbReference>
<feature type="region of interest" description="Disordered" evidence="3">
    <location>
        <begin position="1169"/>
        <end position="1220"/>
    </location>
</feature>
<evidence type="ECO:0000313" key="4">
    <source>
        <dbReference type="EMBL" id="OLQ07394.1"/>
    </source>
</evidence>
<evidence type="ECO:0000256" key="3">
    <source>
        <dbReference type="SAM" id="MobiDB-lite"/>
    </source>
</evidence>
<dbReference type="PANTHER" id="PTHR47936">
    <property type="entry name" value="PPR_LONG DOMAIN-CONTAINING PROTEIN"/>
    <property type="match status" value="1"/>
</dbReference>
<feature type="compositionally biased region" description="Basic and acidic residues" evidence="3">
    <location>
        <begin position="1193"/>
        <end position="1204"/>
    </location>
</feature>
<evidence type="ECO:0000256" key="1">
    <source>
        <dbReference type="ARBA" id="ARBA00022737"/>
    </source>
</evidence>
<dbReference type="Proteomes" id="UP000186817">
    <property type="component" value="Unassembled WGS sequence"/>
</dbReference>
<comment type="caution">
    <text evidence="4">The sequence shown here is derived from an EMBL/GenBank/DDBJ whole genome shotgun (WGS) entry which is preliminary data.</text>
</comment>
<dbReference type="InterPro" id="IPR002110">
    <property type="entry name" value="Ankyrin_rpt"/>
</dbReference>
<dbReference type="SMART" id="SM00248">
    <property type="entry name" value="ANK"/>
    <property type="match status" value="3"/>
</dbReference>